<protein>
    <recommendedName>
        <fullName evidence="2">DUF222 domain-containing protein</fullName>
    </recommendedName>
</protein>
<evidence type="ECO:0000256" key="1">
    <source>
        <dbReference type="SAM" id="MobiDB-lite"/>
    </source>
</evidence>
<reference evidence="4" key="1">
    <citation type="journal article" date="2019" name="Int. J. Syst. Evol. Microbiol.">
        <title>The Global Catalogue of Microorganisms (GCM) 10K type strain sequencing project: providing services to taxonomists for standard genome sequencing and annotation.</title>
        <authorList>
            <consortium name="The Broad Institute Genomics Platform"/>
            <consortium name="The Broad Institute Genome Sequencing Center for Infectious Disease"/>
            <person name="Wu L."/>
            <person name="Ma J."/>
        </authorList>
    </citation>
    <scope>NUCLEOTIDE SEQUENCE [LARGE SCALE GENOMIC DNA]</scope>
    <source>
        <strain evidence="4">JCM 17458</strain>
    </source>
</reference>
<feature type="compositionally biased region" description="Low complexity" evidence="1">
    <location>
        <begin position="564"/>
        <end position="581"/>
    </location>
</feature>
<feature type="compositionally biased region" description="Polar residues" evidence="1">
    <location>
        <begin position="545"/>
        <end position="563"/>
    </location>
</feature>
<feature type="compositionally biased region" description="Basic and acidic residues" evidence="1">
    <location>
        <begin position="477"/>
        <end position="488"/>
    </location>
</feature>
<evidence type="ECO:0000259" key="2">
    <source>
        <dbReference type="Pfam" id="PF02720"/>
    </source>
</evidence>
<dbReference type="InterPro" id="IPR003870">
    <property type="entry name" value="DUF222"/>
</dbReference>
<comment type="caution">
    <text evidence="3">The sequence shown here is derived from an EMBL/GenBank/DDBJ whole genome shotgun (WGS) entry which is preliminary data.</text>
</comment>
<dbReference type="CDD" id="cd00085">
    <property type="entry name" value="HNHc"/>
    <property type="match status" value="1"/>
</dbReference>
<accession>A0ABP8EJP7</accession>
<feature type="compositionally biased region" description="Acidic residues" evidence="1">
    <location>
        <begin position="611"/>
        <end position="622"/>
    </location>
</feature>
<sequence>MTGTDERTRHGRSDNGPAVTALQAFMPGHDVVAVQRLRFLAEAVIEECFARHFDDLTPPKDEALSDWVAERLDGTHVTVIAAVLDTTIVKAYGHARVATVACYGLPKLFAAALKGEITYVRLEYAARRALHLTAKQLKELDDVLVKLRAGMQWQGFCRKVNDTIRLLDPPTVREAETHKRRRVEVWATDDCEGRLLLTGPLLPLKALHARLEATARAIRTHQTSTFGEQLEPGDEIVDERTMDQLMFDMLTTMTPTTRIRIQRGTGTGDAAGGAGGAGVAAGGPSWATAGADGAGASDPADAAAGGEWVEVACPSNGEWLRKQASVVVTVPALTLTRHADLPGLFADGSPIPAEMAREFVSHTNVMYRVLTDPAGGRIVDEVARSYTIPNALRMTLVQKRPWCTAPGCTRRAATCEQDHAIPYHHHNPKAGGRTDLHNLHPLCKRHHQLKTRGKLRLEHGPDGIIRWLLPHGIIHDDHPPDRPIDQAHADYFTGKRPHGVPPDRGSPPDGRRPDGGPPDNSGPPSPAEPPDDGEPPDDAVPSERGASSGSTRPPDNTGPPGTQSPGLPSWVSSGVGWGSPVNPDGDDLPNRADADSRPAGSRSAGWKPESTYEESPDVELPFEEPGPFGTDDRRLRPDHGQPPPF</sequence>
<evidence type="ECO:0000313" key="4">
    <source>
        <dbReference type="Proteomes" id="UP001501586"/>
    </source>
</evidence>
<organism evidence="3 4">
    <name type="scientific">Brevibacterium daeguense</name>
    <dbReference type="NCBI Taxonomy" id="909936"/>
    <lineage>
        <taxon>Bacteria</taxon>
        <taxon>Bacillati</taxon>
        <taxon>Actinomycetota</taxon>
        <taxon>Actinomycetes</taxon>
        <taxon>Micrococcales</taxon>
        <taxon>Brevibacteriaceae</taxon>
        <taxon>Brevibacterium</taxon>
    </lineage>
</organism>
<dbReference type="EMBL" id="BAABAZ010000005">
    <property type="protein sequence ID" value="GAA4284110.1"/>
    <property type="molecule type" value="Genomic_DNA"/>
</dbReference>
<feature type="compositionally biased region" description="Basic and acidic residues" evidence="1">
    <location>
        <begin position="630"/>
        <end position="639"/>
    </location>
</feature>
<keyword evidence="4" id="KW-1185">Reference proteome</keyword>
<feature type="region of interest" description="Disordered" evidence="1">
    <location>
        <begin position="477"/>
        <end position="645"/>
    </location>
</feature>
<evidence type="ECO:0000313" key="3">
    <source>
        <dbReference type="EMBL" id="GAA4284110.1"/>
    </source>
</evidence>
<name>A0ABP8EJP7_9MICO</name>
<feature type="domain" description="DUF222" evidence="2">
    <location>
        <begin position="70"/>
        <end position="397"/>
    </location>
</feature>
<proteinExistence type="predicted"/>
<dbReference type="Pfam" id="PF02720">
    <property type="entry name" value="DUF222"/>
    <property type="match status" value="1"/>
</dbReference>
<gene>
    <name evidence="3" type="ORF">GCM10022261_16410</name>
</gene>
<dbReference type="InterPro" id="IPR003615">
    <property type="entry name" value="HNH_nuc"/>
</dbReference>
<dbReference type="Proteomes" id="UP001501586">
    <property type="component" value="Unassembled WGS sequence"/>
</dbReference>